<evidence type="ECO:0000259" key="1">
    <source>
        <dbReference type="Pfam" id="PF18480"/>
    </source>
</evidence>
<dbReference type="Proteomes" id="UP000070414">
    <property type="component" value="Unassembled WGS sequence"/>
</dbReference>
<sequence>MLKFLVDECTGAKAADALSKDGFSAKYVGRAMKGAKDERVLQKALEEDRILITNDKDFGEIIYRKGKPHAGVILLRLEKDFPEDRISTIRSIIEELDRETLKQKFIVASEKGVRIRP</sequence>
<evidence type="ECO:0000313" key="2">
    <source>
        <dbReference type="EMBL" id="KXA97555.1"/>
    </source>
</evidence>
<feature type="domain" description="DUF5615" evidence="1">
    <location>
        <begin position="3"/>
        <end position="109"/>
    </location>
</feature>
<evidence type="ECO:0000313" key="3">
    <source>
        <dbReference type="Proteomes" id="UP000070414"/>
    </source>
</evidence>
<dbReference type="EMBL" id="LHXS01000009">
    <property type="protein sequence ID" value="KXA97555.1"/>
    <property type="molecule type" value="Genomic_DNA"/>
</dbReference>
<accession>A0A133UTN0</accession>
<gene>
    <name evidence="2" type="ORF">AKJ38_00865</name>
</gene>
<name>A0A133UTN0_9EURY</name>
<keyword evidence="3" id="KW-1185">Reference proteome</keyword>
<proteinExistence type="predicted"/>
<reference evidence="2 3" key="1">
    <citation type="journal article" date="2016" name="Sci. Rep.">
        <title>Metabolic traits of an uncultured archaeal lineage -MSBL1- from brine pools of the Red Sea.</title>
        <authorList>
            <person name="Mwirichia R."/>
            <person name="Alam I."/>
            <person name="Rashid M."/>
            <person name="Vinu M."/>
            <person name="Ba-Alawi W."/>
            <person name="Anthony Kamau A."/>
            <person name="Kamanda Ngugi D."/>
            <person name="Goker M."/>
            <person name="Klenk H.P."/>
            <person name="Bajic V."/>
            <person name="Stingl U."/>
        </authorList>
    </citation>
    <scope>NUCLEOTIDE SEQUENCE [LARGE SCALE GENOMIC DNA]</scope>
    <source>
        <strain evidence="2">SCGC-AAA259I14</strain>
    </source>
</reference>
<protein>
    <recommendedName>
        <fullName evidence="1">DUF5615 domain-containing protein</fullName>
    </recommendedName>
</protein>
<dbReference type="Pfam" id="PF18480">
    <property type="entry name" value="DUF5615"/>
    <property type="match status" value="1"/>
</dbReference>
<organism evidence="2 3">
    <name type="scientific">candidate division MSBL1 archaeon SCGC-AAA259I14</name>
    <dbReference type="NCBI Taxonomy" id="1698268"/>
    <lineage>
        <taxon>Archaea</taxon>
        <taxon>Methanobacteriati</taxon>
        <taxon>Methanobacteriota</taxon>
        <taxon>candidate division MSBL1</taxon>
    </lineage>
</organism>
<dbReference type="InterPro" id="IPR041049">
    <property type="entry name" value="DUF5615"/>
</dbReference>
<dbReference type="AlphaFoldDB" id="A0A133UTN0"/>
<comment type="caution">
    <text evidence="2">The sequence shown here is derived from an EMBL/GenBank/DDBJ whole genome shotgun (WGS) entry which is preliminary data.</text>
</comment>